<evidence type="ECO:0000259" key="1">
    <source>
        <dbReference type="Pfam" id="PF07862"/>
    </source>
</evidence>
<dbReference type="NCBIfam" id="TIGR03798">
    <property type="entry name" value="leader_Nif11"/>
    <property type="match status" value="1"/>
</dbReference>
<keyword evidence="3" id="KW-1185">Reference proteome</keyword>
<reference evidence="2 3" key="1">
    <citation type="journal article" date="2018" name="Arch. Microbiol.">
        <title>New insights into the metabolic potential of the phototrophic purple bacterium Rhodopila globiformis DSM 161(T) from its draft genome sequence and evidence for a vanadium-dependent nitrogenase.</title>
        <authorList>
            <person name="Imhoff J.F."/>
            <person name="Rahn T."/>
            <person name="Kunzel S."/>
            <person name="Neulinger S.C."/>
        </authorList>
    </citation>
    <scope>NUCLEOTIDE SEQUENCE [LARGE SCALE GENOMIC DNA]</scope>
    <source>
        <strain evidence="2 3">DSM 161</strain>
    </source>
</reference>
<gene>
    <name evidence="2" type="ORF">CCS01_03140</name>
</gene>
<comment type="caution">
    <text evidence="2">The sequence shown here is derived from an EMBL/GenBank/DDBJ whole genome shotgun (WGS) entry which is preliminary data.</text>
</comment>
<dbReference type="OrthoDB" id="5461162at2"/>
<dbReference type="InterPro" id="IPR012903">
    <property type="entry name" value="Nif11"/>
</dbReference>
<protein>
    <submittedName>
        <fullName evidence="2">Nif11-like leader peptide family natural product</fullName>
    </submittedName>
</protein>
<accession>A0A2S6NMV4</accession>
<proteinExistence type="predicted"/>
<name>A0A2S6NMV4_RHOGL</name>
<dbReference type="Pfam" id="PF07862">
    <property type="entry name" value="Nif11"/>
    <property type="match status" value="1"/>
</dbReference>
<organism evidence="2 3">
    <name type="scientific">Rhodopila globiformis</name>
    <name type="common">Rhodopseudomonas globiformis</name>
    <dbReference type="NCBI Taxonomy" id="1071"/>
    <lineage>
        <taxon>Bacteria</taxon>
        <taxon>Pseudomonadati</taxon>
        <taxon>Pseudomonadota</taxon>
        <taxon>Alphaproteobacteria</taxon>
        <taxon>Acetobacterales</taxon>
        <taxon>Acetobacteraceae</taxon>
        <taxon>Rhodopila</taxon>
    </lineage>
</organism>
<evidence type="ECO:0000313" key="2">
    <source>
        <dbReference type="EMBL" id="PPQ37778.1"/>
    </source>
</evidence>
<dbReference type="Proteomes" id="UP000239724">
    <property type="component" value="Unassembled WGS sequence"/>
</dbReference>
<evidence type="ECO:0000313" key="3">
    <source>
        <dbReference type="Proteomes" id="UP000239724"/>
    </source>
</evidence>
<feature type="domain" description="Nif11" evidence="1">
    <location>
        <begin position="1"/>
        <end position="49"/>
    </location>
</feature>
<dbReference type="AlphaFoldDB" id="A0A2S6NMV4"/>
<dbReference type="InterPro" id="IPR022516">
    <property type="entry name" value="CHP03798_Ocin"/>
</dbReference>
<sequence length="66" mass="7463">MSVESAVAYIRRIRADPAFRKTLNDNSEDEAANWAFIKEQGFAFTVAEFKAAQEVMYKEFGVDPNA</sequence>
<dbReference type="EMBL" id="NHRY01000045">
    <property type="protein sequence ID" value="PPQ37778.1"/>
    <property type="molecule type" value="Genomic_DNA"/>
</dbReference>
<dbReference type="RefSeq" id="WP_104517389.1">
    <property type="nucleotide sequence ID" value="NZ_NHRY01000045.1"/>
</dbReference>